<evidence type="ECO:0000256" key="1">
    <source>
        <dbReference type="SAM" id="MobiDB-lite"/>
    </source>
</evidence>
<feature type="transmembrane region" description="Helical" evidence="2">
    <location>
        <begin position="63"/>
        <end position="81"/>
    </location>
</feature>
<keyword evidence="4" id="KW-1185">Reference proteome</keyword>
<feature type="region of interest" description="Disordered" evidence="1">
    <location>
        <begin position="92"/>
        <end position="116"/>
    </location>
</feature>
<feature type="region of interest" description="Disordered" evidence="1">
    <location>
        <begin position="1"/>
        <end position="24"/>
    </location>
</feature>
<keyword evidence="2" id="KW-0812">Transmembrane</keyword>
<accession>A0ABS4U1V9</accession>
<name>A0ABS4U1V9_9PSEU</name>
<sequence>MTDNATRPEREPWQPDPHPLALPTPAAVVPDRQGRRIVAWLGWHVLELAGVGVPLGLAVTVDGWFAVLALAAGAGWTGHEIQLARRHRALRPGTAHARKSLTSTNAPDSTGKDAET</sequence>
<comment type="caution">
    <text evidence="3">The sequence shown here is derived from an EMBL/GenBank/DDBJ whole genome shotgun (WGS) entry which is preliminary data.</text>
</comment>
<feature type="compositionally biased region" description="Basic and acidic residues" evidence="1">
    <location>
        <begin position="1"/>
        <end position="13"/>
    </location>
</feature>
<keyword evidence="2" id="KW-1133">Transmembrane helix</keyword>
<protein>
    <submittedName>
        <fullName evidence="3">Uncharacterized protein</fullName>
    </submittedName>
</protein>
<reference evidence="3 4" key="1">
    <citation type="submission" date="2021-03" db="EMBL/GenBank/DDBJ databases">
        <title>Sequencing the genomes of 1000 actinobacteria strains.</title>
        <authorList>
            <person name="Klenk H.-P."/>
        </authorList>
    </citation>
    <scope>NUCLEOTIDE SEQUENCE [LARGE SCALE GENOMIC DNA]</scope>
    <source>
        <strain evidence="3 4">DSM 46670</strain>
    </source>
</reference>
<evidence type="ECO:0000313" key="4">
    <source>
        <dbReference type="Proteomes" id="UP001519332"/>
    </source>
</evidence>
<organism evidence="3 4">
    <name type="scientific">Kibdelosporangium banguiense</name>
    <dbReference type="NCBI Taxonomy" id="1365924"/>
    <lineage>
        <taxon>Bacteria</taxon>
        <taxon>Bacillati</taxon>
        <taxon>Actinomycetota</taxon>
        <taxon>Actinomycetes</taxon>
        <taxon>Pseudonocardiales</taxon>
        <taxon>Pseudonocardiaceae</taxon>
        <taxon>Kibdelosporangium</taxon>
    </lineage>
</organism>
<evidence type="ECO:0000313" key="3">
    <source>
        <dbReference type="EMBL" id="MBP2330622.1"/>
    </source>
</evidence>
<feature type="transmembrane region" description="Helical" evidence="2">
    <location>
        <begin position="37"/>
        <end position="57"/>
    </location>
</feature>
<evidence type="ECO:0000256" key="2">
    <source>
        <dbReference type="SAM" id="Phobius"/>
    </source>
</evidence>
<dbReference type="EMBL" id="JAGINW010000001">
    <property type="protein sequence ID" value="MBP2330622.1"/>
    <property type="molecule type" value="Genomic_DNA"/>
</dbReference>
<proteinExistence type="predicted"/>
<dbReference type="Proteomes" id="UP001519332">
    <property type="component" value="Unassembled WGS sequence"/>
</dbReference>
<keyword evidence="2" id="KW-0472">Membrane</keyword>
<gene>
    <name evidence="3" type="ORF">JOF56_011007</name>
</gene>
<dbReference type="RefSeq" id="WP_209647228.1">
    <property type="nucleotide sequence ID" value="NZ_JAGINW010000001.1"/>
</dbReference>